<comment type="caution">
    <text evidence="6">The sequence shown here is derived from an EMBL/GenBank/DDBJ whole genome shotgun (WGS) entry which is preliminary data.</text>
</comment>
<evidence type="ECO:0000256" key="2">
    <source>
        <dbReference type="ARBA" id="ARBA00013855"/>
    </source>
</evidence>
<dbReference type="AlphaFoldDB" id="A0A2M7W1M3"/>
<dbReference type="Proteomes" id="UP000228952">
    <property type="component" value="Unassembled WGS sequence"/>
</dbReference>
<dbReference type="PANTHER" id="PTHR34138:SF1">
    <property type="entry name" value="CELL SHAPE-DETERMINING PROTEIN MREC"/>
    <property type="match status" value="1"/>
</dbReference>
<protein>
    <recommendedName>
        <fullName evidence="2">Cell shape-determining protein MreC</fullName>
    </recommendedName>
    <alternativeName>
        <fullName evidence="4">Cell shape protein MreC</fullName>
    </alternativeName>
</protein>
<dbReference type="InterPro" id="IPR007221">
    <property type="entry name" value="MreC"/>
</dbReference>
<dbReference type="EMBL" id="PFQB01000078">
    <property type="protein sequence ID" value="PJA13663.1"/>
    <property type="molecule type" value="Genomic_DNA"/>
</dbReference>
<name>A0A2M7W1M3_9BACT</name>
<organism evidence="6 7">
    <name type="scientific">Candidatus Dojkabacteria bacterium CG_4_10_14_0_2_um_filter_Dojkabacteria_WS6_41_15</name>
    <dbReference type="NCBI Taxonomy" id="2014249"/>
    <lineage>
        <taxon>Bacteria</taxon>
        <taxon>Candidatus Dojkabacteria</taxon>
    </lineage>
</organism>
<evidence type="ECO:0000313" key="7">
    <source>
        <dbReference type="Proteomes" id="UP000228952"/>
    </source>
</evidence>
<dbReference type="InterPro" id="IPR055342">
    <property type="entry name" value="MreC_beta-barrel_core"/>
</dbReference>
<comment type="similarity">
    <text evidence="1">Belongs to the MreC family.</text>
</comment>
<gene>
    <name evidence="6" type="ORF">COX64_03075</name>
</gene>
<proteinExistence type="inferred from homology"/>
<dbReference type="PANTHER" id="PTHR34138">
    <property type="entry name" value="CELL SHAPE-DETERMINING PROTEIN MREC"/>
    <property type="match status" value="1"/>
</dbReference>
<dbReference type="GO" id="GO:0005886">
    <property type="term" value="C:plasma membrane"/>
    <property type="evidence" value="ECO:0007669"/>
    <property type="project" value="TreeGrafter"/>
</dbReference>
<evidence type="ECO:0000259" key="5">
    <source>
        <dbReference type="Pfam" id="PF04085"/>
    </source>
</evidence>
<sequence>MASNSIMNQTGLLVAILIASLLLLADLVGYVNWFKNARSYIVYPVQVFGAATVKTLQLASLSVVQGSSLKSENLTLRQKVLELEGVVAEYTRERELSTEFKEYSATINEASYAGTESATVLDLNVGNLQGKILLNKGEMAGISKGMPVVYGSYYIGVISEVTTFESTCITFLLPAQEFVGYVQKRNISGIVNVGINGMELRDLLANEKVTLHDAVTIKREGYPYFMTLGTIAVVPANNGSAERKAMLVSPITLSDLTFVTIVKK</sequence>
<keyword evidence="3" id="KW-0133">Cell shape</keyword>
<evidence type="ECO:0000256" key="4">
    <source>
        <dbReference type="ARBA" id="ARBA00032089"/>
    </source>
</evidence>
<dbReference type="Gene3D" id="2.40.10.340">
    <property type="entry name" value="Rod shape-determining protein MreC, domain 1"/>
    <property type="match status" value="1"/>
</dbReference>
<evidence type="ECO:0000256" key="1">
    <source>
        <dbReference type="ARBA" id="ARBA00009369"/>
    </source>
</evidence>
<dbReference type="InterPro" id="IPR042175">
    <property type="entry name" value="Cell/Rod_MreC_2"/>
</dbReference>
<dbReference type="GO" id="GO:0008360">
    <property type="term" value="P:regulation of cell shape"/>
    <property type="evidence" value="ECO:0007669"/>
    <property type="project" value="UniProtKB-KW"/>
</dbReference>
<feature type="domain" description="Rod shape-determining protein MreC beta-barrel core" evidence="5">
    <location>
        <begin position="123"/>
        <end position="263"/>
    </location>
</feature>
<dbReference type="InterPro" id="IPR042177">
    <property type="entry name" value="Cell/Rod_1"/>
</dbReference>
<evidence type="ECO:0000313" key="6">
    <source>
        <dbReference type="EMBL" id="PJA13663.1"/>
    </source>
</evidence>
<dbReference type="Pfam" id="PF04085">
    <property type="entry name" value="MreC"/>
    <property type="match status" value="1"/>
</dbReference>
<evidence type="ECO:0000256" key="3">
    <source>
        <dbReference type="ARBA" id="ARBA00022960"/>
    </source>
</evidence>
<dbReference type="Gene3D" id="2.40.10.350">
    <property type="entry name" value="Rod shape-determining protein MreC, domain 2"/>
    <property type="match status" value="1"/>
</dbReference>
<accession>A0A2M7W1M3</accession>
<reference evidence="7" key="1">
    <citation type="submission" date="2017-09" db="EMBL/GenBank/DDBJ databases">
        <title>Depth-based differentiation of microbial function through sediment-hosted aquifers and enrichment of novel symbionts in the deep terrestrial subsurface.</title>
        <authorList>
            <person name="Probst A.J."/>
            <person name="Ladd B."/>
            <person name="Jarett J.K."/>
            <person name="Geller-Mcgrath D.E."/>
            <person name="Sieber C.M.K."/>
            <person name="Emerson J.B."/>
            <person name="Anantharaman K."/>
            <person name="Thomas B.C."/>
            <person name="Malmstrom R."/>
            <person name="Stieglmeier M."/>
            <person name="Klingl A."/>
            <person name="Woyke T."/>
            <person name="Ryan C.M."/>
            <person name="Banfield J.F."/>
        </authorList>
    </citation>
    <scope>NUCLEOTIDE SEQUENCE [LARGE SCALE GENOMIC DNA]</scope>
</reference>